<evidence type="ECO:0000256" key="9">
    <source>
        <dbReference type="ARBA" id="ARBA00023180"/>
    </source>
</evidence>
<keyword evidence="12" id="KW-1185">Reference proteome</keyword>
<comment type="subcellular location">
    <subcellularLocation>
        <location evidence="1 10">Endoplasmic reticulum membrane</location>
        <topology evidence="1 10">Single-pass membrane protein</topology>
    </subcellularLocation>
</comment>
<dbReference type="SMART" id="SM00780">
    <property type="entry name" value="PIG-X"/>
    <property type="match status" value="1"/>
</dbReference>
<name>A0A7L1DFN3_9PASS</name>
<evidence type="ECO:0000313" key="11">
    <source>
        <dbReference type="EMBL" id="NXM75861.1"/>
    </source>
</evidence>
<keyword evidence="5 10" id="KW-0812">Transmembrane</keyword>
<keyword evidence="8 10" id="KW-0472">Membrane</keyword>
<dbReference type="UniPathway" id="UPA00196"/>
<evidence type="ECO:0000256" key="6">
    <source>
        <dbReference type="ARBA" id="ARBA00022824"/>
    </source>
</evidence>
<comment type="caution">
    <text evidence="11">The sequence shown here is derived from an EMBL/GenBank/DDBJ whole genome shotgun (WGS) entry which is preliminary data.</text>
</comment>
<dbReference type="EMBL" id="VXBA01004773">
    <property type="protein sequence ID" value="NXM75861.1"/>
    <property type="molecule type" value="Genomic_DNA"/>
</dbReference>
<sequence>CVTSDVQTACQGPSVTQELLKEGFHRDLLVKVELGEDAGGCAVAAWTHLPPGIYVDPYELETLQQHNVTRAVLLPGAPDLEAPEYLARAVSLLLFLLPDPRCSRCFQASLPVHLRYHRPALATGTALLLLHSPQVLLCCGHSHLAAECWEPAEVGAPCSAENMAPCQWHSTTHRTAHEELMLEVPVGLREHSSLVCALTLLTTLLCAGLILSATCKHGHFS</sequence>
<comment type="similarity">
    <text evidence="3 10">Belongs to the PIGX family.</text>
</comment>
<dbReference type="Proteomes" id="UP000553648">
    <property type="component" value="Unassembled WGS sequence"/>
</dbReference>
<evidence type="ECO:0000313" key="12">
    <source>
        <dbReference type="Proteomes" id="UP000553648"/>
    </source>
</evidence>
<dbReference type="PANTHER" id="PTHR28650:SF1">
    <property type="entry name" value="PHOSPHATIDYLINOSITOL-GLYCAN BIOSYNTHESIS CLASS X PROTEIN"/>
    <property type="match status" value="1"/>
</dbReference>
<keyword evidence="7 10" id="KW-1133">Transmembrane helix</keyword>
<feature type="transmembrane region" description="Helical" evidence="10">
    <location>
        <begin position="191"/>
        <end position="211"/>
    </location>
</feature>
<evidence type="ECO:0000256" key="10">
    <source>
        <dbReference type="RuleBase" id="RU366056"/>
    </source>
</evidence>
<organism evidence="11 12">
    <name type="scientific">Serilophus lunatus</name>
    <name type="common">silver-breasted broadbill</name>
    <dbReference type="NCBI Taxonomy" id="239386"/>
    <lineage>
        <taxon>Eukaryota</taxon>
        <taxon>Metazoa</taxon>
        <taxon>Chordata</taxon>
        <taxon>Craniata</taxon>
        <taxon>Vertebrata</taxon>
        <taxon>Euteleostomi</taxon>
        <taxon>Archelosauria</taxon>
        <taxon>Archosauria</taxon>
        <taxon>Dinosauria</taxon>
        <taxon>Saurischia</taxon>
        <taxon>Theropoda</taxon>
        <taxon>Coelurosauria</taxon>
        <taxon>Aves</taxon>
        <taxon>Neognathae</taxon>
        <taxon>Neoaves</taxon>
        <taxon>Telluraves</taxon>
        <taxon>Australaves</taxon>
        <taxon>Passeriformes</taxon>
        <taxon>Eurylaimidae</taxon>
        <taxon>Serilophus</taxon>
    </lineage>
</organism>
<feature type="non-terminal residue" evidence="11">
    <location>
        <position position="221"/>
    </location>
</feature>
<evidence type="ECO:0000256" key="8">
    <source>
        <dbReference type="ARBA" id="ARBA00023136"/>
    </source>
</evidence>
<feature type="non-terminal residue" evidence="11">
    <location>
        <position position="1"/>
    </location>
</feature>
<dbReference type="OrthoDB" id="5546453at2759"/>
<dbReference type="GO" id="GO:0005789">
    <property type="term" value="C:endoplasmic reticulum membrane"/>
    <property type="evidence" value="ECO:0007669"/>
    <property type="project" value="UniProtKB-SubCell"/>
</dbReference>
<keyword evidence="9" id="KW-0325">Glycoprotein</keyword>
<keyword evidence="6 10" id="KW-0256">Endoplasmic reticulum</keyword>
<gene>
    <name evidence="11" type="primary">Pigx</name>
    <name evidence="11" type="ORF">SERLUN_R04556</name>
</gene>
<comment type="pathway">
    <text evidence="2 10">Glycolipid biosynthesis; glycosylphosphatidylinositol-anchor biosynthesis.</text>
</comment>
<dbReference type="GO" id="GO:0006506">
    <property type="term" value="P:GPI anchor biosynthetic process"/>
    <property type="evidence" value="ECO:0007669"/>
    <property type="project" value="UniProtKB-UniPathway"/>
</dbReference>
<comment type="function">
    <text evidence="10">Stabilizing subunit of the glycosylphosphatidylinositol-mannosyltransferase I complex which catalyzes the transfer of the first mannose, via an alpha-1,4 bond from a dolichol-phosphate-mannose (Dol-P-Man) to the glucosaminyl acyl phosphatidylinositol (GlcN-(acyl)PI) intermediate to generate alpha-D-Man-(1-&gt;4)-alpha-D-GlcN-(1-&gt;6)-(1-radyl,2-acyl-sn-glycero-3-phospho)-2-acyl-inositol and participates in the sixth step of the glycosylphosphatidylinositol-anchor biosynthesis. Probably acts by stabilizing the mannosyltransferase PIGM.</text>
</comment>
<proteinExistence type="inferred from homology"/>
<dbReference type="Pfam" id="PF08320">
    <property type="entry name" value="PIG-X"/>
    <property type="match status" value="1"/>
</dbReference>
<dbReference type="InterPro" id="IPR040039">
    <property type="entry name" value="PIGX"/>
</dbReference>
<dbReference type="AlphaFoldDB" id="A0A7L1DFN3"/>
<accession>A0A7L1DFN3</accession>
<evidence type="ECO:0000256" key="3">
    <source>
        <dbReference type="ARBA" id="ARBA00010345"/>
    </source>
</evidence>
<keyword evidence="4 10" id="KW-0337">GPI-anchor biosynthesis</keyword>
<evidence type="ECO:0000256" key="1">
    <source>
        <dbReference type="ARBA" id="ARBA00004389"/>
    </source>
</evidence>
<evidence type="ECO:0000256" key="2">
    <source>
        <dbReference type="ARBA" id="ARBA00004687"/>
    </source>
</evidence>
<protein>
    <recommendedName>
        <fullName evidence="10">Phosphatidylinositol-glycan biosynthesis class X protein</fullName>
    </recommendedName>
</protein>
<dbReference type="PANTHER" id="PTHR28650">
    <property type="entry name" value="PHOSPHATIDYLINOSITOL-GLYCAN BIOSYNTHESIS CLASS X PROTEIN"/>
    <property type="match status" value="1"/>
</dbReference>
<evidence type="ECO:0000256" key="4">
    <source>
        <dbReference type="ARBA" id="ARBA00022502"/>
    </source>
</evidence>
<reference evidence="11 12" key="1">
    <citation type="submission" date="2019-09" db="EMBL/GenBank/DDBJ databases">
        <title>Bird 10,000 Genomes (B10K) Project - Family phase.</title>
        <authorList>
            <person name="Zhang G."/>
        </authorList>
    </citation>
    <scope>NUCLEOTIDE SEQUENCE [LARGE SCALE GENOMIC DNA]</scope>
    <source>
        <strain evidence="11">B10K-DU-002-03</strain>
        <tissue evidence="11">Muscle</tissue>
    </source>
</reference>
<evidence type="ECO:0000256" key="7">
    <source>
        <dbReference type="ARBA" id="ARBA00022989"/>
    </source>
</evidence>
<dbReference type="InterPro" id="IPR013233">
    <property type="entry name" value="PIG-X/PBN1"/>
</dbReference>
<evidence type="ECO:0000256" key="5">
    <source>
        <dbReference type="ARBA" id="ARBA00022692"/>
    </source>
</evidence>